<dbReference type="RefSeq" id="WP_016483567.1">
    <property type="nucleotide sequence ID" value="NC_021487.1"/>
</dbReference>
<keyword evidence="4 6" id="KW-1133">Transmembrane helix</keyword>
<feature type="transmembrane region" description="Helical" evidence="6">
    <location>
        <begin position="74"/>
        <end position="93"/>
    </location>
</feature>
<keyword evidence="3" id="KW-0201">Cytochrome c-type biogenesis</keyword>
<organism evidence="8 9">
    <name type="scientific">Chthonomonas calidirosea (strain DSM 23976 / ICMP 18418 / T49)</name>
    <dbReference type="NCBI Taxonomy" id="1303518"/>
    <lineage>
        <taxon>Bacteria</taxon>
        <taxon>Bacillati</taxon>
        <taxon>Armatimonadota</taxon>
        <taxon>Chthonomonadia</taxon>
        <taxon>Chthonomonadales</taxon>
        <taxon>Chthonomonadaceae</taxon>
        <taxon>Chthonomonas</taxon>
    </lineage>
</organism>
<dbReference type="PANTHER" id="PTHR30071">
    <property type="entry name" value="HEME EXPORTER PROTEIN C"/>
    <property type="match status" value="1"/>
</dbReference>
<evidence type="ECO:0000256" key="6">
    <source>
        <dbReference type="SAM" id="Phobius"/>
    </source>
</evidence>
<feature type="transmembrane region" description="Helical" evidence="6">
    <location>
        <begin position="100"/>
        <end position="120"/>
    </location>
</feature>
<feature type="transmembrane region" description="Helical" evidence="6">
    <location>
        <begin position="6"/>
        <end position="30"/>
    </location>
</feature>
<evidence type="ECO:0000313" key="8">
    <source>
        <dbReference type="EMBL" id="CCW36047.1"/>
    </source>
</evidence>
<dbReference type="InterPro" id="IPR002541">
    <property type="entry name" value="Cyt_c_assembly"/>
</dbReference>
<feature type="transmembrane region" description="Helical" evidence="6">
    <location>
        <begin position="42"/>
        <end position="62"/>
    </location>
</feature>
<dbReference type="InterPro" id="IPR045062">
    <property type="entry name" value="Cyt_c_biogenesis_CcsA/CcmC"/>
</dbReference>
<keyword evidence="5 6" id="KW-0472">Membrane</keyword>
<dbReference type="Pfam" id="PF01578">
    <property type="entry name" value="Cytochrom_C_asm"/>
    <property type="match status" value="1"/>
</dbReference>
<name>S0EX72_CHTCT</name>
<protein>
    <submittedName>
        <fullName evidence="8">ABC-type uncharacterized transport system,permease component</fullName>
    </submittedName>
</protein>
<dbReference type="PATRIC" id="fig|1303518.3.peg.2328"/>
<comment type="subcellular location">
    <subcellularLocation>
        <location evidence="1">Membrane</location>
        <topology evidence="1">Multi-pass membrane protein</topology>
    </subcellularLocation>
</comment>
<keyword evidence="2 6" id="KW-0812">Transmembrane</keyword>
<dbReference type="GO" id="GO:0005886">
    <property type="term" value="C:plasma membrane"/>
    <property type="evidence" value="ECO:0007669"/>
    <property type="project" value="TreeGrafter"/>
</dbReference>
<evidence type="ECO:0000256" key="3">
    <source>
        <dbReference type="ARBA" id="ARBA00022748"/>
    </source>
</evidence>
<proteinExistence type="predicted"/>
<dbReference type="HOGENOM" id="CLU_989367_0_0_0"/>
<dbReference type="InParanoid" id="S0EX72"/>
<feature type="transmembrane region" description="Helical" evidence="6">
    <location>
        <begin position="229"/>
        <end position="248"/>
    </location>
</feature>
<evidence type="ECO:0000259" key="7">
    <source>
        <dbReference type="Pfam" id="PF01578"/>
    </source>
</evidence>
<dbReference type="FunCoup" id="S0EX72">
    <property type="interactions" value="6"/>
</dbReference>
<feature type="domain" description="Cytochrome c assembly protein" evidence="7">
    <location>
        <begin position="76"/>
        <end position="272"/>
    </location>
</feature>
<evidence type="ECO:0000256" key="5">
    <source>
        <dbReference type="ARBA" id="ARBA00023136"/>
    </source>
</evidence>
<dbReference type="EMBL" id="HF951689">
    <property type="protein sequence ID" value="CCW36047.1"/>
    <property type="molecule type" value="Genomic_DNA"/>
</dbReference>
<feature type="transmembrane region" description="Helical" evidence="6">
    <location>
        <begin position="189"/>
        <end position="214"/>
    </location>
</feature>
<evidence type="ECO:0000256" key="4">
    <source>
        <dbReference type="ARBA" id="ARBA00022989"/>
    </source>
</evidence>
<evidence type="ECO:0000313" key="9">
    <source>
        <dbReference type="Proteomes" id="UP000014227"/>
    </source>
</evidence>
<dbReference type="AlphaFoldDB" id="S0EX72"/>
<dbReference type="GO" id="GO:0017004">
    <property type="term" value="P:cytochrome complex assembly"/>
    <property type="evidence" value="ECO:0007669"/>
    <property type="project" value="UniProtKB-KW"/>
</dbReference>
<accession>S0EX72</accession>
<sequence>MIEPSILLNELALILYVIAAICYGASLVLLAPKAPSTNNTSLLLWARVALVSAILLQLAATGSWCVLTHLSPFASKYGTLAVMAWTLAILLLFFDLRLRLRALGAAASPIVILFLVLGLLNTNGPLAKNKMIETQVVSLHVMTIVAGIALFVLAFACACLYLLQNRLLKARRVAGPFRLLPPLATLDRAAYLSVAYGLPLLTLGLALGVAYIFYLHTSPLLWLADPHNLAAFLTWFLYAFYLLARLAFGWRGIRLQYVLVAGLPFLLILYLLPSPTHHFPQ</sequence>
<dbReference type="KEGG" id="ccz:CCALI_02240"/>
<evidence type="ECO:0000256" key="1">
    <source>
        <dbReference type="ARBA" id="ARBA00004141"/>
    </source>
</evidence>
<evidence type="ECO:0000256" key="2">
    <source>
        <dbReference type="ARBA" id="ARBA00022692"/>
    </source>
</evidence>
<feature type="transmembrane region" description="Helical" evidence="6">
    <location>
        <begin position="140"/>
        <end position="163"/>
    </location>
</feature>
<gene>
    <name evidence="8" type="ORF">CCALI_02240</name>
</gene>
<feature type="transmembrane region" description="Helical" evidence="6">
    <location>
        <begin position="255"/>
        <end position="272"/>
    </location>
</feature>
<dbReference type="eggNOG" id="COG0755">
    <property type="taxonomic scope" value="Bacteria"/>
</dbReference>
<dbReference type="STRING" id="454171.CP488_01854"/>
<keyword evidence="9" id="KW-1185">Reference proteome</keyword>
<dbReference type="Proteomes" id="UP000014227">
    <property type="component" value="Chromosome I"/>
</dbReference>
<reference evidence="9" key="1">
    <citation type="submission" date="2013-03" db="EMBL/GenBank/DDBJ databases">
        <title>Genome sequence of Chthonomonas calidirosea, the first sequenced genome from the Armatimonadetes phylum (formally candidate division OP10).</title>
        <authorList>
            <person name="Lee K.C.Y."/>
            <person name="Morgan X.C."/>
            <person name="Dunfield P.F."/>
            <person name="Tamas I."/>
            <person name="Houghton K.M."/>
            <person name="Vyssotski M."/>
            <person name="Ryan J.L.J."/>
            <person name="Lagutin K."/>
            <person name="McDonald I.R."/>
            <person name="Stott M.B."/>
        </authorList>
    </citation>
    <scope>NUCLEOTIDE SEQUENCE [LARGE SCALE GENOMIC DNA]</scope>
    <source>
        <strain evidence="9">DSM 23976 / ICMP 18418 / T49</strain>
    </source>
</reference>
<dbReference type="PANTHER" id="PTHR30071:SF1">
    <property type="entry name" value="CYTOCHROME B_B6 PROTEIN-RELATED"/>
    <property type="match status" value="1"/>
</dbReference>
<dbReference type="GO" id="GO:0020037">
    <property type="term" value="F:heme binding"/>
    <property type="evidence" value="ECO:0007669"/>
    <property type="project" value="InterPro"/>
</dbReference>